<protein>
    <recommendedName>
        <fullName evidence="6">Phosphatidic acid phosphatase type 2/haloperoxidase domain-containing protein</fullName>
    </recommendedName>
</protein>
<feature type="transmembrane region" description="Helical" evidence="5">
    <location>
        <begin position="184"/>
        <end position="205"/>
    </location>
</feature>
<dbReference type="Pfam" id="PF14378">
    <property type="entry name" value="PAP2_3"/>
    <property type="match status" value="1"/>
</dbReference>
<dbReference type="PANTHER" id="PTHR31310">
    <property type="match status" value="1"/>
</dbReference>
<keyword evidence="8" id="KW-1185">Reference proteome</keyword>
<evidence type="ECO:0000313" key="7">
    <source>
        <dbReference type="EMBL" id="KAA8898021.1"/>
    </source>
</evidence>
<dbReference type="VEuPathDB" id="FungiDB:DIURU_004875"/>
<comment type="caution">
    <text evidence="7">The sequence shown here is derived from an EMBL/GenBank/DDBJ whole genome shotgun (WGS) entry which is preliminary data.</text>
</comment>
<organism evidence="7 8">
    <name type="scientific">Diutina rugosa</name>
    <name type="common">Yeast</name>
    <name type="synonym">Candida rugosa</name>
    <dbReference type="NCBI Taxonomy" id="5481"/>
    <lineage>
        <taxon>Eukaryota</taxon>
        <taxon>Fungi</taxon>
        <taxon>Dikarya</taxon>
        <taxon>Ascomycota</taxon>
        <taxon>Saccharomycotina</taxon>
        <taxon>Pichiomycetes</taxon>
        <taxon>Debaryomycetaceae</taxon>
        <taxon>Diutina</taxon>
    </lineage>
</organism>
<dbReference type="Proteomes" id="UP000449547">
    <property type="component" value="Unassembled WGS sequence"/>
</dbReference>
<dbReference type="OMA" id="WSIYDAQ"/>
<evidence type="ECO:0000256" key="1">
    <source>
        <dbReference type="ARBA" id="ARBA00004141"/>
    </source>
</evidence>
<feature type="transmembrane region" description="Helical" evidence="5">
    <location>
        <begin position="157"/>
        <end position="178"/>
    </location>
</feature>
<dbReference type="GeneID" id="54783526"/>
<keyword evidence="3 5" id="KW-1133">Transmembrane helix</keyword>
<dbReference type="GO" id="GO:0006676">
    <property type="term" value="P:mannosyl diphosphorylinositol ceramide metabolic process"/>
    <property type="evidence" value="ECO:0007669"/>
    <property type="project" value="TreeGrafter"/>
</dbReference>
<dbReference type="InterPro" id="IPR052185">
    <property type="entry name" value="IPC_Synthase-Related"/>
</dbReference>
<gene>
    <name evidence="7" type="ORF">DIURU_004875</name>
</gene>
<evidence type="ECO:0000256" key="2">
    <source>
        <dbReference type="ARBA" id="ARBA00022692"/>
    </source>
</evidence>
<dbReference type="AlphaFoldDB" id="A0A642UFG9"/>
<dbReference type="Gene3D" id="1.20.144.10">
    <property type="entry name" value="Phosphatidic acid phosphatase type 2/haloperoxidase"/>
    <property type="match status" value="1"/>
</dbReference>
<dbReference type="PANTHER" id="PTHR31310:SF11">
    <property type="entry name" value="INOSITOL PHOSPHORYLCERAMIDE SYNTHASE CATALYTIC SUBUNIT AUR1"/>
    <property type="match status" value="1"/>
</dbReference>
<evidence type="ECO:0000256" key="3">
    <source>
        <dbReference type="ARBA" id="ARBA00022989"/>
    </source>
</evidence>
<feature type="transmembrane region" description="Helical" evidence="5">
    <location>
        <begin position="298"/>
        <end position="319"/>
    </location>
</feature>
<accession>A0A642UFG9</accession>
<keyword evidence="2 5" id="KW-0812">Transmembrane</keyword>
<feature type="domain" description="Phosphatidic acid phosphatase type 2/haloperoxidase" evidence="6">
    <location>
        <begin position="184"/>
        <end position="321"/>
    </location>
</feature>
<dbReference type="SMART" id="SM00014">
    <property type="entry name" value="acidPPc"/>
    <property type="match status" value="1"/>
</dbReference>
<proteinExistence type="predicted"/>
<dbReference type="InterPro" id="IPR000326">
    <property type="entry name" value="PAP2/HPO"/>
</dbReference>
<evidence type="ECO:0000259" key="6">
    <source>
        <dbReference type="SMART" id="SM00014"/>
    </source>
</evidence>
<dbReference type="RefSeq" id="XP_034010278.1">
    <property type="nucleotide sequence ID" value="XM_034157795.1"/>
</dbReference>
<dbReference type="InterPro" id="IPR036938">
    <property type="entry name" value="PAP2/HPO_sf"/>
</dbReference>
<feature type="transmembrane region" description="Helical" evidence="5">
    <location>
        <begin position="253"/>
        <end position="278"/>
    </location>
</feature>
<dbReference type="InterPro" id="IPR026841">
    <property type="entry name" value="Aur1/Ipt1"/>
</dbReference>
<feature type="transmembrane region" description="Helical" evidence="5">
    <location>
        <begin position="52"/>
        <end position="71"/>
    </location>
</feature>
<feature type="transmembrane region" description="Helical" evidence="5">
    <location>
        <begin position="77"/>
        <end position="110"/>
    </location>
</feature>
<keyword evidence="4 5" id="KW-0472">Membrane</keyword>
<sequence length="462" mass="51582">MASVIQVPVHLFQRYFLSEKSPGATVSDLDFDTRVTTTLQRIRHHRWSRGDVAHYTFLAAVNLFVFTVFPAPVLAKLVVLAFFALIFMIPLTSQFFFNALPILTWLALFFTCSKIPNSWKPSISVQVLPALETIVYGDNLSAVLATINNRVFDVMAWLPYGIIHFSVPFIVAALIFLFAPPTALRGYAFAFGYMNLVGVLIQLCFPAAPPWYKIRNGLEPANYSMQGSPGGLGRIDQLLGVDMYTTAFSNSPVIFGAFPSLHSGCAVMEVLFMCWVFPRARVLWWTYACWLWWSTMYLTHHYFIDLIGGAVLSLSVFMYTKYVHLPVMDQSKWCRWSYDSVTKINMVQEDPLTSDFVSVGMGSPRDLEVGFSDSMEMVSLARSRSQRTASPPNERVHSPVALVAPAAFEEASEVSSLDNSASPSVFDDYQNQISSATSVTSLEELASQYEGTTPAGVKTKLR</sequence>
<name>A0A642UFG9_DIURU</name>
<evidence type="ECO:0000256" key="5">
    <source>
        <dbReference type="SAM" id="Phobius"/>
    </source>
</evidence>
<dbReference type="GO" id="GO:0030148">
    <property type="term" value="P:sphingolipid biosynthetic process"/>
    <property type="evidence" value="ECO:0007669"/>
    <property type="project" value="TreeGrafter"/>
</dbReference>
<dbReference type="GO" id="GO:0070916">
    <property type="term" value="C:inositol phosphoceramide synthase complex"/>
    <property type="evidence" value="ECO:0007669"/>
    <property type="project" value="TreeGrafter"/>
</dbReference>
<dbReference type="EMBL" id="SWFT01000149">
    <property type="protein sequence ID" value="KAA8898021.1"/>
    <property type="molecule type" value="Genomic_DNA"/>
</dbReference>
<dbReference type="SUPFAM" id="SSF48317">
    <property type="entry name" value="Acid phosphatase/Vanadium-dependent haloperoxidase"/>
    <property type="match status" value="1"/>
</dbReference>
<evidence type="ECO:0000313" key="8">
    <source>
        <dbReference type="Proteomes" id="UP000449547"/>
    </source>
</evidence>
<dbReference type="OrthoDB" id="5784at2759"/>
<comment type="subcellular location">
    <subcellularLocation>
        <location evidence="1">Membrane</location>
        <topology evidence="1">Multi-pass membrane protein</topology>
    </subcellularLocation>
</comment>
<reference evidence="7 8" key="1">
    <citation type="submission" date="2019-07" db="EMBL/GenBank/DDBJ databases">
        <title>Genome assembly of two rare yeast pathogens: Diutina rugosa and Trichomonascus ciferrii.</title>
        <authorList>
            <person name="Mixao V."/>
            <person name="Saus E."/>
            <person name="Hansen A."/>
            <person name="Lass-Flor C."/>
            <person name="Gabaldon T."/>
        </authorList>
    </citation>
    <scope>NUCLEOTIDE SEQUENCE [LARGE SCALE GENOMIC DNA]</scope>
    <source>
        <strain evidence="7 8">CBS 613</strain>
    </source>
</reference>
<dbReference type="GO" id="GO:0016020">
    <property type="term" value="C:membrane"/>
    <property type="evidence" value="ECO:0007669"/>
    <property type="project" value="UniProtKB-SubCell"/>
</dbReference>
<dbReference type="CDD" id="cd03386">
    <property type="entry name" value="PAP2_Aur1_like"/>
    <property type="match status" value="1"/>
</dbReference>
<evidence type="ECO:0000256" key="4">
    <source>
        <dbReference type="ARBA" id="ARBA00023136"/>
    </source>
</evidence>